<evidence type="ECO:0000256" key="3">
    <source>
        <dbReference type="ARBA" id="ARBA00022448"/>
    </source>
</evidence>
<dbReference type="AlphaFoldDB" id="A0A367CGQ9"/>
<sequence>MFNFLKKKEKFSLVSPVSGDLINLDKVEDQVFSSKAMGDGFAVIPTEKTLYSPINGKVKMVFPTKHAICFQLNNGQDVIVHVGIDTVELNGEGFSVFVKEGDTVKQGQKIIELSEKIFNDSNINLVTMVVLLETSDMNLPRFDKFIKQGEGVIKNDTCY</sequence>
<evidence type="ECO:0000259" key="8">
    <source>
        <dbReference type="PROSITE" id="PS51093"/>
    </source>
</evidence>
<dbReference type="InterPro" id="IPR050890">
    <property type="entry name" value="PTS_EIIA_component"/>
</dbReference>
<dbReference type="GO" id="GO:0009401">
    <property type="term" value="P:phosphoenolpyruvate-dependent sugar phosphotransferase system"/>
    <property type="evidence" value="ECO:0007669"/>
    <property type="project" value="UniProtKB-KW"/>
</dbReference>
<gene>
    <name evidence="9" type="ORF">EA71_02327</name>
</gene>
<dbReference type="SUPFAM" id="SSF51261">
    <property type="entry name" value="Duplicated hybrid motif"/>
    <property type="match status" value="1"/>
</dbReference>
<dbReference type="PROSITE" id="PS51093">
    <property type="entry name" value="PTS_EIIA_TYPE_1"/>
    <property type="match status" value="1"/>
</dbReference>
<dbReference type="Pfam" id="PF00358">
    <property type="entry name" value="PTS_EIIA_1"/>
    <property type="match status" value="1"/>
</dbReference>
<dbReference type="InterPro" id="IPR001127">
    <property type="entry name" value="PTS_EIIA_1_perm"/>
</dbReference>
<dbReference type="InterPro" id="IPR011055">
    <property type="entry name" value="Dup_hybrid_motif"/>
</dbReference>
<dbReference type="Proteomes" id="UP000252797">
    <property type="component" value="Unassembled WGS sequence"/>
</dbReference>
<feature type="domain" description="PTS EIIA type-1" evidence="8">
    <location>
        <begin position="29"/>
        <end position="133"/>
    </location>
</feature>
<proteinExistence type="predicted"/>
<accession>A0A367CGQ9</accession>
<keyword evidence="3" id="KW-0813">Transport</keyword>
<dbReference type="NCBIfam" id="TIGR00830">
    <property type="entry name" value="PTBA"/>
    <property type="match status" value="1"/>
</dbReference>
<reference evidence="9 10" key="1">
    <citation type="submission" date="2015-06" db="EMBL/GenBank/DDBJ databases">
        <title>The Genome Sequence of Enterococcus durans 4EA1.</title>
        <authorList>
            <consortium name="The Broad Institute Genomics Platform"/>
            <consortium name="The Broad Institute Genome Sequencing Center for Infectious Disease"/>
            <person name="Earl A.M."/>
            <person name="Van Tyne D."/>
            <person name="Lebreton F."/>
            <person name="Saavedra J.T."/>
            <person name="Gilmore M.S."/>
            <person name="Manson Mcguire A."/>
            <person name="Clock S."/>
            <person name="Crupain M."/>
            <person name="Rangan U."/>
            <person name="Young S."/>
            <person name="Abouelleil A."/>
            <person name="Cao P."/>
            <person name="Chapman S.B."/>
            <person name="Griggs A."/>
            <person name="Priest M."/>
            <person name="Shea T."/>
            <person name="Wortman J."/>
            <person name="Nusbaum C."/>
            <person name="Birren B."/>
        </authorList>
    </citation>
    <scope>NUCLEOTIDE SEQUENCE [LARGE SCALE GENOMIC DNA]</scope>
    <source>
        <strain evidence="9 10">4EA1</strain>
    </source>
</reference>
<evidence type="ECO:0000256" key="4">
    <source>
        <dbReference type="ARBA" id="ARBA00022597"/>
    </source>
</evidence>
<evidence type="ECO:0000256" key="1">
    <source>
        <dbReference type="ARBA" id="ARBA00004496"/>
    </source>
</evidence>
<protein>
    <recommendedName>
        <fullName evidence="8">PTS EIIA type-1 domain-containing protein</fullName>
    </recommendedName>
</protein>
<evidence type="ECO:0000313" key="9">
    <source>
        <dbReference type="EMBL" id="RCA11562.1"/>
    </source>
</evidence>
<dbReference type="GO" id="GO:0005737">
    <property type="term" value="C:cytoplasm"/>
    <property type="evidence" value="ECO:0007669"/>
    <property type="project" value="UniProtKB-SubCell"/>
</dbReference>
<keyword evidence="6" id="KW-0598">Phosphotransferase system</keyword>
<keyword evidence="7" id="KW-0418">Kinase</keyword>
<evidence type="ECO:0000313" key="10">
    <source>
        <dbReference type="Proteomes" id="UP000252797"/>
    </source>
</evidence>
<keyword evidence="5" id="KW-0808">Transferase</keyword>
<evidence type="ECO:0000256" key="5">
    <source>
        <dbReference type="ARBA" id="ARBA00022679"/>
    </source>
</evidence>
<dbReference type="GO" id="GO:0016301">
    <property type="term" value="F:kinase activity"/>
    <property type="evidence" value="ECO:0007669"/>
    <property type="project" value="UniProtKB-KW"/>
</dbReference>
<dbReference type="GO" id="GO:0005886">
    <property type="term" value="C:plasma membrane"/>
    <property type="evidence" value="ECO:0007669"/>
    <property type="project" value="UniProtKB-SubCell"/>
</dbReference>
<organism evidence="9 10">
    <name type="scientific">Enterococcus durans</name>
    <dbReference type="NCBI Taxonomy" id="53345"/>
    <lineage>
        <taxon>Bacteria</taxon>
        <taxon>Bacillati</taxon>
        <taxon>Bacillota</taxon>
        <taxon>Bacilli</taxon>
        <taxon>Lactobacillales</taxon>
        <taxon>Enterococcaceae</taxon>
        <taxon>Enterococcus</taxon>
    </lineage>
</organism>
<comment type="subcellular location">
    <subcellularLocation>
        <location evidence="2">Cell membrane</location>
        <topology evidence="2">Multi-pass membrane protein</topology>
    </subcellularLocation>
    <subcellularLocation>
        <location evidence="1">Cytoplasm</location>
    </subcellularLocation>
</comment>
<dbReference type="PANTHER" id="PTHR45008:SF1">
    <property type="entry name" value="PTS SYSTEM GLUCOSE-SPECIFIC EIIA COMPONENT"/>
    <property type="match status" value="1"/>
</dbReference>
<dbReference type="FunFam" id="2.70.70.10:FF:000001">
    <property type="entry name" value="PTS system glucose-specific IIA component"/>
    <property type="match status" value="1"/>
</dbReference>
<evidence type="ECO:0000256" key="7">
    <source>
        <dbReference type="ARBA" id="ARBA00022777"/>
    </source>
</evidence>
<dbReference type="PANTHER" id="PTHR45008">
    <property type="entry name" value="PTS SYSTEM GLUCOSE-SPECIFIC EIIA COMPONENT"/>
    <property type="match status" value="1"/>
</dbReference>
<name>A0A367CGQ9_9ENTE</name>
<dbReference type="PROSITE" id="PS00371">
    <property type="entry name" value="PTS_EIIA_TYPE_1_HIS"/>
    <property type="match status" value="1"/>
</dbReference>
<comment type="caution">
    <text evidence="9">The sequence shown here is derived from an EMBL/GenBank/DDBJ whole genome shotgun (WGS) entry which is preliminary data.</text>
</comment>
<evidence type="ECO:0000256" key="2">
    <source>
        <dbReference type="ARBA" id="ARBA00004651"/>
    </source>
</evidence>
<evidence type="ECO:0000256" key="6">
    <source>
        <dbReference type="ARBA" id="ARBA00022683"/>
    </source>
</evidence>
<dbReference type="Gene3D" id="2.70.70.10">
    <property type="entry name" value="Glucose Permease (Domain IIA)"/>
    <property type="match status" value="1"/>
</dbReference>
<dbReference type="EMBL" id="LEPB01000004">
    <property type="protein sequence ID" value="RCA11562.1"/>
    <property type="molecule type" value="Genomic_DNA"/>
</dbReference>
<dbReference type="RefSeq" id="WP_181824911.1">
    <property type="nucleotide sequence ID" value="NZ_JADPAK010000003.1"/>
</dbReference>
<keyword evidence="4" id="KW-0762">Sugar transport</keyword>